<dbReference type="InterPro" id="IPR015946">
    <property type="entry name" value="KH_dom-like_a/b"/>
</dbReference>
<dbReference type="PANTHER" id="PTHR42830:SF1">
    <property type="entry name" value="OSMOTICALLY INDUCIBLE FAMILY PROTEIN"/>
    <property type="match status" value="1"/>
</dbReference>
<comment type="caution">
    <text evidence="1">The sequence shown here is derived from an EMBL/GenBank/DDBJ whole genome shotgun (WGS) entry which is preliminary data.</text>
</comment>
<evidence type="ECO:0000313" key="2">
    <source>
        <dbReference type="Proteomes" id="UP001342631"/>
    </source>
</evidence>
<dbReference type="NCBIfam" id="TIGR03562">
    <property type="entry name" value="osmo_induc_OsmC"/>
    <property type="match status" value="1"/>
</dbReference>
<dbReference type="InterPro" id="IPR052707">
    <property type="entry name" value="OsmC_Ohr_Peroxiredoxin"/>
</dbReference>
<dbReference type="InterPro" id="IPR036102">
    <property type="entry name" value="OsmC/Ohrsf"/>
</dbReference>
<dbReference type="SUPFAM" id="SSF82784">
    <property type="entry name" value="OsmC-like"/>
    <property type="match status" value="1"/>
</dbReference>
<reference evidence="1 2" key="1">
    <citation type="journal article" date="2024" name="Arch. Microbiol.">
        <title>Corallococcus caeni sp. nov., a novel myxobacterium isolated from activated sludge.</title>
        <authorList>
            <person name="Tomita S."/>
            <person name="Nakai R."/>
            <person name="Kuroda K."/>
            <person name="Kurashita H."/>
            <person name="Hatamoto M."/>
            <person name="Yamaguchi T."/>
            <person name="Narihiro T."/>
        </authorList>
    </citation>
    <scope>NUCLEOTIDE SEQUENCE [LARGE SCALE GENOMIC DNA]</scope>
    <source>
        <strain evidence="1 2">NO1</strain>
    </source>
</reference>
<evidence type="ECO:0000313" key="1">
    <source>
        <dbReference type="EMBL" id="GMU07911.1"/>
    </source>
</evidence>
<gene>
    <name evidence="1" type="ORF">ASNO1_41640</name>
</gene>
<sequence length="148" mass="15339">MHEETDAMGISKGSAQWDGGLKDGKGSMKPGHAAEVPFSLGTRFEGQQGSNPEELIGAALSGCFSMALSLGLEKAGLKPTRIQTHADVQLDKQGEGFAITTIALSTEAIVPGADDARFQKIAEETKKGCPVSKALAGVNITLKAKLAT</sequence>
<accession>A0ABQ6QVS3</accession>
<dbReference type="InterPro" id="IPR003718">
    <property type="entry name" value="OsmC/Ohr_fam"/>
</dbReference>
<proteinExistence type="predicted"/>
<dbReference type="Pfam" id="PF02566">
    <property type="entry name" value="OsmC"/>
    <property type="match status" value="1"/>
</dbReference>
<organism evidence="1 2">
    <name type="scientific">Corallococcus caeni</name>
    <dbReference type="NCBI Taxonomy" id="3082388"/>
    <lineage>
        <taxon>Bacteria</taxon>
        <taxon>Pseudomonadati</taxon>
        <taxon>Myxococcota</taxon>
        <taxon>Myxococcia</taxon>
        <taxon>Myxococcales</taxon>
        <taxon>Cystobacterineae</taxon>
        <taxon>Myxococcaceae</taxon>
        <taxon>Corallococcus</taxon>
    </lineage>
</organism>
<keyword evidence="2" id="KW-1185">Reference proteome</keyword>
<dbReference type="InterPro" id="IPR019904">
    <property type="entry name" value="Peroxiredoxin_OsmC"/>
</dbReference>
<protein>
    <submittedName>
        <fullName evidence="1">OsmC family protein</fullName>
    </submittedName>
</protein>
<name>A0ABQ6QVS3_9BACT</name>
<dbReference type="Gene3D" id="3.30.300.20">
    <property type="match status" value="1"/>
</dbReference>
<dbReference type="Proteomes" id="UP001342631">
    <property type="component" value="Unassembled WGS sequence"/>
</dbReference>
<dbReference type="PANTHER" id="PTHR42830">
    <property type="entry name" value="OSMOTICALLY INDUCIBLE FAMILY PROTEIN"/>
    <property type="match status" value="1"/>
</dbReference>
<dbReference type="EMBL" id="BTTX01000004">
    <property type="protein sequence ID" value="GMU07911.1"/>
    <property type="molecule type" value="Genomic_DNA"/>
</dbReference>